<reference evidence="2 3" key="1">
    <citation type="journal article" date="2012" name="BMC Genomics">
        <title>Genomic basis of broad host range and environmental adaptability of Rhizobium tropici CIAT 899 and Rhizobium sp. PRF 81 which are used in inoculants for common bean (Phaseolus vulgaris L.).</title>
        <authorList>
            <person name="Ormeno-Orrillo E."/>
            <person name="Menna P."/>
            <person name="Almeida L.G."/>
            <person name="Ollero F.J."/>
            <person name="Nicolas M.F."/>
            <person name="Pains Rodrigues E."/>
            <person name="Shigueyoshi Nakatani A."/>
            <person name="Silva Batista J.S."/>
            <person name="Oliveira Chueire L.M."/>
            <person name="Souza R.C."/>
            <person name="Ribeiro Vasconcelos A.T."/>
            <person name="Megias M."/>
            <person name="Hungria M."/>
            <person name="Martinez-Romero E."/>
        </authorList>
    </citation>
    <scope>NUCLEOTIDE SEQUENCE [LARGE SCALE GENOMIC DNA]</scope>
    <source>
        <strain evidence="2 3">PRF 81</strain>
    </source>
</reference>
<dbReference type="AlphaFoldDB" id="N6TVH5"/>
<protein>
    <submittedName>
        <fullName evidence="2">Uncharacterized protein</fullName>
    </submittedName>
</protein>
<evidence type="ECO:0000313" key="2">
    <source>
        <dbReference type="EMBL" id="ENN84449.1"/>
    </source>
</evidence>
<feature type="region of interest" description="Disordered" evidence="1">
    <location>
        <begin position="333"/>
        <end position="355"/>
    </location>
</feature>
<evidence type="ECO:0000313" key="3">
    <source>
        <dbReference type="Proteomes" id="UP000012429"/>
    </source>
</evidence>
<feature type="compositionally biased region" description="Basic and acidic residues" evidence="1">
    <location>
        <begin position="486"/>
        <end position="499"/>
    </location>
</feature>
<feature type="region of interest" description="Disordered" evidence="1">
    <location>
        <begin position="476"/>
        <end position="504"/>
    </location>
</feature>
<proteinExistence type="predicted"/>
<keyword evidence="3" id="KW-1185">Reference proteome</keyword>
<dbReference type="Proteomes" id="UP000012429">
    <property type="component" value="Unassembled WGS sequence"/>
</dbReference>
<gene>
    <name evidence="2" type="ORF">RHSP_22289</name>
</gene>
<comment type="caution">
    <text evidence="2">The sequence shown here is derived from an EMBL/GenBank/DDBJ whole genome shotgun (WGS) entry which is preliminary data.</text>
</comment>
<organism evidence="2 3">
    <name type="scientific">Rhizobium freirei PRF 81</name>
    <dbReference type="NCBI Taxonomy" id="363754"/>
    <lineage>
        <taxon>Bacteria</taxon>
        <taxon>Pseudomonadati</taxon>
        <taxon>Pseudomonadota</taxon>
        <taxon>Alphaproteobacteria</taxon>
        <taxon>Hyphomicrobiales</taxon>
        <taxon>Rhizobiaceae</taxon>
        <taxon>Rhizobium/Agrobacterium group</taxon>
        <taxon>Rhizobium</taxon>
    </lineage>
</organism>
<evidence type="ECO:0000256" key="1">
    <source>
        <dbReference type="SAM" id="MobiDB-lite"/>
    </source>
</evidence>
<feature type="region of interest" description="Disordered" evidence="1">
    <location>
        <begin position="1"/>
        <end position="57"/>
    </location>
</feature>
<dbReference type="EMBL" id="AQHN01000089">
    <property type="protein sequence ID" value="ENN84449.1"/>
    <property type="molecule type" value="Genomic_DNA"/>
</dbReference>
<accession>N6TVH5</accession>
<name>N6TVH5_9HYPH</name>
<feature type="compositionally biased region" description="Basic and acidic residues" evidence="1">
    <location>
        <begin position="336"/>
        <end position="346"/>
    </location>
</feature>
<sequence>MPHRTEYPLYRQARRPAPCARQRDRQAPADIGGGRSTQAEPFHPAAGNPHRAHRKPRHVRRLGISENCRKSSCRLRSHHVDRDAQGPDLEHFRFSSNRENALSSCFIPHSGRKIAAHFSWNCSGSAKRQHAIGRAMTVDEGADVDDDLVAHVDAALEGRRAHMRQKYHLALIGELHQLRIDGGFVLEHVEAGAGDLAFAQDLDQRRLIDDIAARRVDDVACRLQQRQAAGGDQMIRRRRRRAVDRNDVDAGEHLVEAVPIGRLQFVLRRRIDPLAIVIMDRKAECLGAAGNGGAYAPHADNADTLAVNASPQHPGRRPSGPFAGIIRQDAGTFRQPSRDGENERHGHVGGIFGQDIGRVGHGDAATSRSFDIDMIGAVGETGNQLHLRPGLIDQLSVDAVRHRGHQHVDRSDSLNEFGLGARTIVNVEFGIEELAHPRFHCIRQFARDVDFRFFLRRHGERRCLVQMLLTKKRDNFPVPGISTRPASEDKQNSQARSEDLQLAEQKGDASSALVMTKERKSHAWQGIKVLRYFLDRPDDGRGNGGPCRRPGRQGAERFAAAALRHAEIQARQLAYRPELGLRRIMALSQAGAASRNHSGIR</sequence>